<dbReference type="GO" id="GO:0005737">
    <property type="term" value="C:cytoplasm"/>
    <property type="evidence" value="ECO:0007669"/>
    <property type="project" value="UniProtKB-ARBA"/>
</dbReference>
<proteinExistence type="inferred from homology"/>
<protein>
    <recommendedName>
        <fullName evidence="6">Large ribosomal subunit protein bL21</fullName>
    </recommendedName>
</protein>
<dbReference type="GO" id="GO:0003735">
    <property type="term" value="F:structural constituent of ribosome"/>
    <property type="evidence" value="ECO:0007669"/>
    <property type="project" value="InterPro"/>
</dbReference>
<evidence type="ECO:0000256" key="2">
    <source>
        <dbReference type="ARBA" id="ARBA00022730"/>
    </source>
</evidence>
<comment type="function">
    <text evidence="6 7">This protein binds to 23S rRNA in the presence of protein L20.</text>
</comment>
<dbReference type="InterPro" id="IPR001787">
    <property type="entry name" value="Ribosomal_bL21"/>
</dbReference>
<accession>A0A1M6C6W9</accession>
<dbReference type="Pfam" id="PF00829">
    <property type="entry name" value="Ribosomal_L21p"/>
    <property type="match status" value="1"/>
</dbReference>
<dbReference type="HAMAP" id="MF_01363">
    <property type="entry name" value="Ribosomal_bL21"/>
    <property type="match status" value="1"/>
</dbReference>
<evidence type="ECO:0000256" key="5">
    <source>
        <dbReference type="ARBA" id="ARBA00023274"/>
    </source>
</evidence>
<gene>
    <name evidence="6" type="primary">rplU</name>
    <name evidence="9" type="ORF">SAMN05444373_100467</name>
</gene>
<keyword evidence="10" id="KW-1185">Reference proteome</keyword>
<evidence type="ECO:0000256" key="7">
    <source>
        <dbReference type="RuleBase" id="RU000562"/>
    </source>
</evidence>
<dbReference type="Proteomes" id="UP000324781">
    <property type="component" value="Unassembled WGS sequence"/>
</dbReference>
<keyword evidence="2 6" id="KW-0699">rRNA-binding</keyword>
<organism evidence="9 10">
    <name type="scientific">Thermoclostridium caenicola</name>
    <dbReference type="NCBI Taxonomy" id="659425"/>
    <lineage>
        <taxon>Bacteria</taxon>
        <taxon>Bacillati</taxon>
        <taxon>Bacillota</taxon>
        <taxon>Clostridia</taxon>
        <taxon>Eubacteriales</taxon>
        <taxon>Oscillospiraceae</taxon>
        <taxon>Thermoclostridium</taxon>
    </lineage>
</organism>
<feature type="region of interest" description="Disordered" evidence="8">
    <location>
        <begin position="79"/>
        <end position="103"/>
    </location>
</feature>
<dbReference type="RefSeq" id="WP_149677734.1">
    <property type="nucleotide sequence ID" value="NZ_DAONMB010000100.1"/>
</dbReference>
<keyword evidence="3 6" id="KW-0694">RNA-binding</keyword>
<dbReference type="InterPro" id="IPR036164">
    <property type="entry name" value="bL21-like_sf"/>
</dbReference>
<dbReference type="OrthoDB" id="9813334at2"/>
<name>A0A1M6C6W9_9FIRM</name>
<dbReference type="InterPro" id="IPR018258">
    <property type="entry name" value="Ribosomal_bL21_CS"/>
</dbReference>
<evidence type="ECO:0000313" key="9">
    <source>
        <dbReference type="EMBL" id="SHI56693.1"/>
    </source>
</evidence>
<evidence type="ECO:0000256" key="6">
    <source>
        <dbReference type="HAMAP-Rule" id="MF_01363"/>
    </source>
</evidence>
<sequence>MYAIIETGGKQYKVQEGDTLFIEKLSANEGDQVVFDKVIAVSKDGSLNVGTPTVSGATVSAKVLSHGKSKKIIVFKYKPKKHSRKKQGHRQPYTKVQIEKINA</sequence>
<dbReference type="GO" id="GO:0006412">
    <property type="term" value="P:translation"/>
    <property type="evidence" value="ECO:0007669"/>
    <property type="project" value="UniProtKB-UniRule"/>
</dbReference>
<keyword evidence="5 6" id="KW-0687">Ribonucleoprotein</keyword>
<reference evidence="9 10" key="1">
    <citation type="submission" date="2016-11" db="EMBL/GenBank/DDBJ databases">
        <authorList>
            <person name="Varghese N."/>
            <person name="Submissions S."/>
        </authorList>
    </citation>
    <scope>NUCLEOTIDE SEQUENCE [LARGE SCALE GENOMIC DNA]</scope>
    <source>
        <strain evidence="9 10">DSM 19027</strain>
    </source>
</reference>
<dbReference type="GO" id="GO:1990904">
    <property type="term" value="C:ribonucleoprotein complex"/>
    <property type="evidence" value="ECO:0007669"/>
    <property type="project" value="UniProtKB-KW"/>
</dbReference>
<dbReference type="PANTHER" id="PTHR21349">
    <property type="entry name" value="50S RIBOSOMAL PROTEIN L21"/>
    <property type="match status" value="1"/>
</dbReference>
<comment type="similarity">
    <text evidence="1 6 7">Belongs to the bacterial ribosomal protein bL21 family.</text>
</comment>
<evidence type="ECO:0000256" key="8">
    <source>
        <dbReference type="SAM" id="MobiDB-lite"/>
    </source>
</evidence>
<comment type="subunit">
    <text evidence="6">Part of the 50S ribosomal subunit. Contacts protein L20.</text>
</comment>
<dbReference type="GO" id="GO:0005840">
    <property type="term" value="C:ribosome"/>
    <property type="evidence" value="ECO:0007669"/>
    <property type="project" value="UniProtKB-KW"/>
</dbReference>
<dbReference type="NCBIfam" id="TIGR00061">
    <property type="entry name" value="L21"/>
    <property type="match status" value="1"/>
</dbReference>
<dbReference type="PANTHER" id="PTHR21349:SF0">
    <property type="entry name" value="LARGE RIBOSOMAL SUBUNIT PROTEIN BL21M"/>
    <property type="match status" value="1"/>
</dbReference>
<evidence type="ECO:0000256" key="4">
    <source>
        <dbReference type="ARBA" id="ARBA00022980"/>
    </source>
</evidence>
<feature type="compositionally biased region" description="Basic residues" evidence="8">
    <location>
        <begin position="79"/>
        <end position="89"/>
    </location>
</feature>
<dbReference type="AlphaFoldDB" id="A0A1M6C6W9"/>
<keyword evidence="4 6" id="KW-0689">Ribosomal protein</keyword>
<dbReference type="InterPro" id="IPR028909">
    <property type="entry name" value="bL21-like"/>
</dbReference>
<evidence type="ECO:0000313" key="10">
    <source>
        <dbReference type="Proteomes" id="UP000324781"/>
    </source>
</evidence>
<dbReference type="PROSITE" id="PS01169">
    <property type="entry name" value="RIBOSOMAL_L21"/>
    <property type="match status" value="1"/>
</dbReference>
<dbReference type="EMBL" id="FQZP01000004">
    <property type="protein sequence ID" value="SHI56693.1"/>
    <property type="molecule type" value="Genomic_DNA"/>
</dbReference>
<dbReference type="SUPFAM" id="SSF141091">
    <property type="entry name" value="L21p-like"/>
    <property type="match status" value="1"/>
</dbReference>
<evidence type="ECO:0000256" key="3">
    <source>
        <dbReference type="ARBA" id="ARBA00022884"/>
    </source>
</evidence>
<dbReference type="GO" id="GO:0019843">
    <property type="term" value="F:rRNA binding"/>
    <property type="evidence" value="ECO:0007669"/>
    <property type="project" value="UniProtKB-UniRule"/>
</dbReference>
<evidence type="ECO:0000256" key="1">
    <source>
        <dbReference type="ARBA" id="ARBA00008563"/>
    </source>
</evidence>